<evidence type="ECO:0000259" key="2">
    <source>
        <dbReference type="PROSITE" id="PS50042"/>
    </source>
</evidence>
<dbReference type="CDD" id="cd00038">
    <property type="entry name" value="CAP_ED"/>
    <property type="match status" value="1"/>
</dbReference>
<keyword evidence="4" id="KW-1185">Reference proteome</keyword>
<dbReference type="Pfam" id="PF00498">
    <property type="entry name" value="FHA"/>
    <property type="match status" value="1"/>
</dbReference>
<dbReference type="InterPro" id="IPR000595">
    <property type="entry name" value="cNMP-bd_dom"/>
</dbReference>
<dbReference type="Proteomes" id="UP001217500">
    <property type="component" value="Chromosome"/>
</dbReference>
<dbReference type="SUPFAM" id="SSF49879">
    <property type="entry name" value="SMAD/FHA domain"/>
    <property type="match status" value="1"/>
</dbReference>
<dbReference type="Pfam" id="PF00027">
    <property type="entry name" value="cNMP_binding"/>
    <property type="match status" value="1"/>
</dbReference>
<evidence type="ECO:0000313" key="3">
    <source>
        <dbReference type="EMBL" id="WCL55729.1"/>
    </source>
</evidence>
<gene>
    <name evidence="3" type="ORF">PH603_08165</name>
</gene>
<feature type="domain" description="Cyclic nucleotide-binding" evidence="2">
    <location>
        <begin position="14"/>
        <end position="93"/>
    </location>
</feature>
<dbReference type="CDD" id="cd00060">
    <property type="entry name" value="FHA"/>
    <property type="match status" value="1"/>
</dbReference>
<dbReference type="InterPro" id="IPR008984">
    <property type="entry name" value="SMAD_FHA_dom_sf"/>
</dbReference>
<name>A0AAE9XSZ5_9PROT</name>
<dbReference type="PROSITE" id="PS50006">
    <property type="entry name" value="FHA_DOMAIN"/>
    <property type="match status" value="1"/>
</dbReference>
<dbReference type="PROSITE" id="PS50042">
    <property type="entry name" value="CNMP_BINDING_3"/>
    <property type="match status" value="1"/>
</dbReference>
<dbReference type="Gene3D" id="2.60.200.20">
    <property type="match status" value="1"/>
</dbReference>
<dbReference type="SUPFAM" id="SSF51206">
    <property type="entry name" value="cAMP-binding domain-like"/>
    <property type="match status" value="1"/>
</dbReference>
<dbReference type="InterPro" id="IPR014710">
    <property type="entry name" value="RmlC-like_jellyroll"/>
</dbReference>
<accession>A0AAE9XSZ5</accession>
<dbReference type="RefSeq" id="WP_289505586.1">
    <property type="nucleotide sequence ID" value="NZ_CP116805.1"/>
</dbReference>
<dbReference type="EMBL" id="CP116805">
    <property type="protein sequence ID" value="WCL55729.1"/>
    <property type="molecule type" value="Genomic_DNA"/>
</dbReference>
<evidence type="ECO:0000313" key="4">
    <source>
        <dbReference type="Proteomes" id="UP001217500"/>
    </source>
</evidence>
<dbReference type="Gene3D" id="2.60.120.10">
    <property type="entry name" value="Jelly Rolls"/>
    <property type="match status" value="1"/>
</dbReference>
<dbReference type="SMART" id="SM00100">
    <property type="entry name" value="cNMP"/>
    <property type="match status" value="1"/>
</dbReference>
<dbReference type="KEGG" id="gso:PH603_08165"/>
<evidence type="ECO:0000259" key="1">
    <source>
        <dbReference type="PROSITE" id="PS50006"/>
    </source>
</evidence>
<proteinExistence type="predicted"/>
<organism evidence="3 4">
    <name type="scientific">Gimibacter soli</name>
    <dbReference type="NCBI Taxonomy" id="3024400"/>
    <lineage>
        <taxon>Bacteria</taxon>
        <taxon>Pseudomonadati</taxon>
        <taxon>Pseudomonadota</taxon>
        <taxon>Alphaproteobacteria</taxon>
        <taxon>Kordiimonadales</taxon>
        <taxon>Temperatibacteraceae</taxon>
        <taxon>Gimibacter</taxon>
    </lineage>
</organism>
<dbReference type="InterPro" id="IPR000253">
    <property type="entry name" value="FHA_dom"/>
</dbReference>
<sequence>MPEDNGMEDNQVAFKAGDVVYRQGSPTKGAFLILEGQINLWREEKGAETHIAFIGGGELLGEVSVIEGRPHSVTAKASMDTKALFIPAEDFRKSFNDPLVRHVLHTLAARLRSSYAFNAAKAGADASAIGRDAILIEGYSPQVAGLLPSGLPISNFPFVVGNVTAPSEGPVISVNQLQLPMIGMTELAHRHFEIVRRDGLLWIKDLGAPSGTIVNGQKLSKYGQTATARLHVGKNSVIAGSIESPARFAITLPPSG</sequence>
<reference evidence="3" key="1">
    <citation type="submission" date="2023-01" db="EMBL/GenBank/DDBJ databases">
        <title>The genome sequence of Kordiimonadaceae bacterium 6D33.</title>
        <authorList>
            <person name="Liu Y."/>
        </authorList>
    </citation>
    <scope>NUCLEOTIDE SEQUENCE</scope>
    <source>
        <strain evidence="3">6D33</strain>
    </source>
</reference>
<feature type="domain" description="FHA" evidence="1">
    <location>
        <begin position="158"/>
        <end position="219"/>
    </location>
</feature>
<dbReference type="InterPro" id="IPR018490">
    <property type="entry name" value="cNMP-bd_dom_sf"/>
</dbReference>
<protein>
    <submittedName>
        <fullName evidence="3">Cyclic nucleotide-binding domain-containing protein</fullName>
    </submittedName>
</protein>
<dbReference type="AlphaFoldDB" id="A0AAE9XSZ5"/>